<feature type="domain" description="MADF" evidence="2">
    <location>
        <begin position="7"/>
        <end position="103"/>
    </location>
</feature>
<proteinExistence type="predicted"/>
<dbReference type="PANTHER" id="PTHR12243:SF67">
    <property type="entry name" value="COREPRESSOR OF PANGOLIN, ISOFORM A-RELATED"/>
    <property type="match status" value="1"/>
</dbReference>
<dbReference type="GO" id="GO:0006357">
    <property type="term" value="P:regulation of transcription by RNA polymerase II"/>
    <property type="evidence" value="ECO:0007669"/>
    <property type="project" value="TreeGrafter"/>
</dbReference>
<evidence type="ECO:0000259" key="2">
    <source>
        <dbReference type="PROSITE" id="PS51029"/>
    </source>
</evidence>
<evidence type="ECO:0000256" key="1">
    <source>
        <dbReference type="PROSITE-ProRule" id="PRU00371"/>
    </source>
</evidence>
<dbReference type="OrthoDB" id="6159213at2759"/>
<organism evidence="4">
    <name type="scientific">Zeugodacus cucurbitae</name>
    <name type="common">Melon fruit fly</name>
    <name type="synonym">Bactrocera cucurbitae</name>
    <dbReference type="NCBI Taxonomy" id="28588"/>
    <lineage>
        <taxon>Eukaryota</taxon>
        <taxon>Metazoa</taxon>
        <taxon>Ecdysozoa</taxon>
        <taxon>Arthropoda</taxon>
        <taxon>Hexapoda</taxon>
        <taxon>Insecta</taxon>
        <taxon>Pterygota</taxon>
        <taxon>Neoptera</taxon>
        <taxon>Endopterygota</taxon>
        <taxon>Diptera</taxon>
        <taxon>Brachycera</taxon>
        <taxon>Muscomorpha</taxon>
        <taxon>Tephritoidea</taxon>
        <taxon>Tephritidae</taxon>
        <taxon>Zeugodacus</taxon>
        <taxon>Zeugodacus</taxon>
    </lineage>
</organism>
<feature type="domain" description="BESS" evidence="3">
    <location>
        <begin position="191"/>
        <end position="230"/>
    </location>
</feature>
<evidence type="ECO:0000259" key="3">
    <source>
        <dbReference type="PROSITE" id="PS51031"/>
    </source>
</evidence>
<evidence type="ECO:0000313" key="4">
    <source>
        <dbReference type="EMBL" id="JAD06903.1"/>
    </source>
</evidence>
<name>A0A0A1X8B1_ZEUCU</name>
<dbReference type="SMART" id="SM00595">
    <property type="entry name" value="MADF"/>
    <property type="match status" value="1"/>
</dbReference>
<sequence>MDIDPDTLINEIVLHPILWDQKHKAYHNRYLVEKEWECLEAAMKQPKDLLKKKWKYIRDQFRSEYKKILVAKSGDPDISEAQYELYTTWAHFKSLLFLKDQIKPRKISGNLSKSTTCETPIVDFDNSTQDSAENTQFINVKNEFTDYELTSNTPVATQVNKRHHSSADEMLTLEERKLELLEKKIRISNERDDDELFFQSILPFMKLLDLEQKLRCRIDIQNTIYNYAFSDTKNRSVNIDGNSTVLNNKLETN</sequence>
<dbReference type="PROSITE" id="PS51031">
    <property type="entry name" value="BESS"/>
    <property type="match status" value="1"/>
</dbReference>
<gene>
    <name evidence="4" type="primary">Adf1_11</name>
    <name evidence="4" type="ORF">g.38767</name>
</gene>
<reference evidence="4" key="1">
    <citation type="submission" date="2014-11" db="EMBL/GenBank/DDBJ databases">
        <authorList>
            <person name="Geib S."/>
        </authorList>
    </citation>
    <scope>NUCLEOTIDE SEQUENCE</scope>
</reference>
<dbReference type="InterPro" id="IPR039353">
    <property type="entry name" value="TF_Adf1"/>
</dbReference>
<dbReference type="GeneID" id="105213812"/>
<keyword evidence="1" id="KW-0539">Nucleus</keyword>
<reference evidence="4" key="2">
    <citation type="journal article" date="2015" name="Gigascience">
        <title>Reconstructing a comprehensive transcriptome assembly of a white-pupal translocated strain of the pest fruit fly Bactrocera cucurbitae.</title>
        <authorList>
            <person name="Sim S.B."/>
            <person name="Calla B."/>
            <person name="Hall B."/>
            <person name="DeRego T."/>
            <person name="Geib S.M."/>
        </authorList>
    </citation>
    <scope>NUCLEOTIDE SEQUENCE</scope>
</reference>
<dbReference type="AlphaFoldDB" id="A0A0A1X8B1"/>
<dbReference type="GO" id="GO:0005634">
    <property type="term" value="C:nucleus"/>
    <property type="evidence" value="ECO:0007669"/>
    <property type="project" value="UniProtKB-SubCell"/>
</dbReference>
<dbReference type="PROSITE" id="PS51029">
    <property type="entry name" value="MADF"/>
    <property type="match status" value="1"/>
</dbReference>
<protein>
    <submittedName>
        <fullName evidence="4">Transcription factor Adf-1</fullName>
    </submittedName>
</protein>
<dbReference type="CTD" id="105213812"/>
<dbReference type="InterPro" id="IPR006578">
    <property type="entry name" value="MADF-dom"/>
</dbReference>
<dbReference type="InterPro" id="IPR004210">
    <property type="entry name" value="BESS_motif"/>
</dbReference>
<dbReference type="RefSeq" id="XP_028897193.1">
    <property type="nucleotide sequence ID" value="XM_029041360.2"/>
</dbReference>
<dbReference type="EMBL" id="GBXI01007389">
    <property type="protein sequence ID" value="JAD06903.1"/>
    <property type="molecule type" value="Transcribed_RNA"/>
</dbReference>
<dbReference type="Pfam" id="PF10545">
    <property type="entry name" value="MADF_DNA_bdg"/>
    <property type="match status" value="1"/>
</dbReference>
<dbReference type="PANTHER" id="PTHR12243">
    <property type="entry name" value="MADF DOMAIN TRANSCRIPTION FACTOR"/>
    <property type="match status" value="1"/>
</dbReference>
<comment type="subcellular location">
    <subcellularLocation>
        <location evidence="1">Nucleus</location>
    </subcellularLocation>
</comment>
<dbReference type="GO" id="GO:0003677">
    <property type="term" value="F:DNA binding"/>
    <property type="evidence" value="ECO:0007669"/>
    <property type="project" value="InterPro"/>
</dbReference>
<dbReference type="GO" id="GO:0005667">
    <property type="term" value="C:transcription regulator complex"/>
    <property type="evidence" value="ECO:0007669"/>
    <property type="project" value="TreeGrafter"/>
</dbReference>
<dbReference type="Pfam" id="PF02944">
    <property type="entry name" value="BESS"/>
    <property type="match status" value="1"/>
</dbReference>
<accession>A0A0A1X8B1</accession>